<dbReference type="EMBL" id="JACXVP010000003">
    <property type="protein sequence ID" value="KAG5615557.1"/>
    <property type="molecule type" value="Genomic_DNA"/>
</dbReference>
<gene>
    <name evidence="1" type="ORF">H5410_015381</name>
</gene>
<sequence>MASVEMIIVDKLSFIFVEKEGLKNFINQAQLLFQIISHGNIVDALACDDLANVRSAVKFHEIFYEITIKVSGSHYATSNVHFKDTWELDVYLKLC</sequence>
<proteinExistence type="predicted"/>
<dbReference type="OrthoDB" id="1306192at2759"/>
<dbReference type="AlphaFoldDB" id="A0A9J5ZTC7"/>
<keyword evidence="2" id="KW-1185">Reference proteome</keyword>
<organism evidence="1 2">
    <name type="scientific">Solanum commersonii</name>
    <name type="common">Commerson's wild potato</name>
    <name type="synonym">Commerson's nightshade</name>
    <dbReference type="NCBI Taxonomy" id="4109"/>
    <lineage>
        <taxon>Eukaryota</taxon>
        <taxon>Viridiplantae</taxon>
        <taxon>Streptophyta</taxon>
        <taxon>Embryophyta</taxon>
        <taxon>Tracheophyta</taxon>
        <taxon>Spermatophyta</taxon>
        <taxon>Magnoliopsida</taxon>
        <taxon>eudicotyledons</taxon>
        <taxon>Gunneridae</taxon>
        <taxon>Pentapetalae</taxon>
        <taxon>asterids</taxon>
        <taxon>lamiids</taxon>
        <taxon>Solanales</taxon>
        <taxon>Solanaceae</taxon>
        <taxon>Solanoideae</taxon>
        <taxon>Solaneae</taxon>
        <taxon>Solanum</taxon>
    </lineage>
</organism>
<evidence type="ECO:0000313" key="2">
    <source>
        <dbReference type="Proteomes" id="UP000824120"/>
    </source>
</evidence>
<protein>
    <submittedName>
        <fullName evidence="1">Uncharacterized protein</fullName>
    </submittedName>
</protein>
<name>A0A9J5ZTC7_SOLCO</name>
<comment type="caution">
    <text evidence="1">The sequence shown here is derived from an EMBL/GenBank/DDBJ whole genome shotgun (WGS) entry which is preliminary data.</text>
</comment>
<accession>A0A9J5ZTC7</accession>
<dbReference type="Proteomes" id="UP000824120">
    <property type="component" value="Chromosome 3"/>
</dbReference>
<reference evidence="1 2" key="1">
    <citation type="submission" date="2020-09" db="EMBL/GenBank/DDBJ databases">
        <title>De no assembly of potato wild relative species, Solanum commersonii.</title>
        <authorList>
            <person name="Cho K."/>
        </authorList>
    </citation>
    <scope>NUCLEOTIDE SEQUENCE [LARGE SCALE GENOMIC DNA]</scope>
    <source>
        <strain evidence="1">LZ3.2</strain>
        <tissue evidence="1">Leaf</tissue>
    </source>
</reference>
<evidence type="ECO:0000313" key="1">
    <source>
        <dbReference type="EMBL" id="KAG5615557.1"/>
    </source>
</evidence>